<dbReference type="FunFam" id="3.40.50.80:FF:000010">
    <property type="entry name" value="Flavohemoprotein"/>
    <property type="match status" value="1"/>
</dbReference>
<evidence type="ECO:0000256" key="3">
    <source>
        <dbReference type="ARBA" id="ARBA00006401"/>
    </source>
</evidence>
<dbReference type="PRINTS" id="PR00371">
    <property type="entry name" value="FPNCR"/>
</dbReference>
<dbReference type="RefSeq" id="WP_353547161.1">
    <property type="nucleotide sequence ID" value="NZ_JAGKSB010000009.1"/>
</dbReference>
<dbReference type="GO" id="GO:0019825">
    <property type="term" value="F:oxygen binding"/>
    <property type="evidence" value="ECO:0007669"/>
    <property type="project" value="InterPro"/>
</dbReference>
<evidence type="ECO:0000256" key="21">
    <source>
        <dbReference type="RuleBase" id="RU000356"/>
    </source>
</evidence>
<evidence type="ECO:0000256" key="10">
    <source>
        <dbReference type="ARBA" id="ARBA00022723"/>
    </source>
</evidence>
<proteinExistence type="inferred from homology"/>
<dbReference type="SUPFAM" id="SSF46458">
    <property type="entry name" value="Globin-like"/>
    <property type="match status" value="1"/>
</dbReference>
<keyword evidence="12" id="KW-0521">NADP</keyword>
<gene>
    <name evidence="24" type="primary">hmpA</name>
    <name evidence="24" type="ORF">J5U18_08815</name>
</gene>
<accession>A0A8T4HG77</accession>
<protein>
    <recommendedName>
        <fullName evidence="6">Flavohemoprotein</fullName>
        <ecNumber evidence="5">1.14.12.17</ecNumber>
    </recommendedName>
    <alternativeName>
        <fullName evidence="17">Flavohemoglobin</fullName>
    </alternativeName>
    <alternativeName>
        <fullName evidence="16">Hemoglobin-like protein</fullName>
    </alternativeName>
    <alternativeName>
        <fullName evidence="18">Nitric oxide dioxygenase</fullName>
    </alternativeName>
</protein>
<dbReference type="InterPro" id="IPR009050">
    <property type="entry name" value="Globin-like_sf"/>
</dbReference>
<keyword evidence="21" id="KW-0813">Transport</keyword>
<keyword evidence="8 21" id="KW-0561">Oxygen transport</keyword>
<evidence type="ECO:0000256" key="5">
    <source>
        <dbReference type="ARBA" id="ARBA00012229"/>
    </source>
</evidence>
<dbReference type="CDD" id="cd14779">
    <property type="entry name" value="FHP_Ae-globin-like"/>
    <property type="match status" value="1"/>
</dbReference>
<evidence type="ECO:0000256" key="14">
    <source>
        <dbReference type="ARBA" id="ARBA00023004"/>
    </source>
</evidence>
<dbReference type="GO" id="GO:0005344">
    <property type="term" value="F:oxygen carrier activity"/>
    <property type="evidence" value="ECO:0007669"/>
    <property type="project" value="UniProtKB-KW"/>
</dbReference>
<sequence>MTTSQIELIKSTIPVLKEHGTALTSHFYKRLFSHNPELNNVFNRGNQANGKQQNALATAVLAYAEHIENPAVLLGAIRHIGHKHTSLQIKPAQYDVVGNHLLHAISEVLNIAMDSPLIEAWGTAYGQLAAIMINQENTLKAEQEAKDGSWEGWRSFTIKDKTMESSEICSFTLVPTDGAAIANFQSGQYISVRVYIPALEIWQPRQYSLSSVFNGTSYRISVKREDNPTAPLGMVSNFLHENIYQGDTLEITMPAGEFVYNGTSDKDVFLSAGVGQTPIMAMLQQAIKQHPEKPIFYLHAARNKSVHAFGDYIRNLQEAHANLRSVFFYAEEPADETQDYVAGHMDLGLLAGQLIHPSYHYYICGPQGFMDFQKQVLLENGVPKTNIFMEAFSPGIGA</sequence>
<evidence type="ECO:0000256" key="8">
    <source>
        <dbReference type="ARBA" id="ARBA00022621"/>
    </source>
</evidence>
<feature type="domain" description="FAD-binding FR-type" evidence="23">
    <location>
        <begin position="151"/>
        <end position="261"/>
    </location>
</feature>
<feature type="domain" description="Globin" evidence="22">
    <location>
        <begin position="1"/>
        <end position="137"/>
    </location>
</feature>
<dbReference type="GO" id="GO:0071500">
    <property type="term" value="P:cellular response to nitrosative stress"/>
    <property type="evidence" value="ECO:0007669"/>
    <property type="project" value="TreeGrafter"/>
</dbReference>
<evidence type="ECO:0000256" key="1">
    <source>
        <dbReference type="ARBA" id="ARBA00001970"/>
    </source>
</evidence>
<evidence type="ECO:0000256" key="7">
    <source>
        <dbReference type="ARBA" id="ARBA00022617"/>
    </source>
</evidence>
<dbReference type="CDD" id="cd06184">
    <property type="entry name" value="flavohem_like_fad_nad_binding"/>
    <property type="match status" value="1"/>
</dbReference>
<comment type="caution">
    <text evidence="24">The sequence shown here is derived from an EMBL/GenBank/DDBJ whole genome shotgun (WGS) entry which is preliminary data.</text>
</comment>
<dbReference type="InterPro" id="IPR017927">
    <property type="entry name" value="FAD-bd_FR_type"/>
</dbReference>
<dbReference type="GO" id="GO:0020037">
    <property type="term" value="F:heme binding"/>
    <property type="evidence" value="ECO:0007669"/>
    <property type="project" value="InterPro"/>
</dbReference>
<dbReference type="InterPro" id="IPR017938">
    <property type="entry name" value="Riboflavin_synthase-like_b-brl"/>
</dbReference>
<dbReference type="InterPro" id="IPR012292">
    <property type="entry name" value="Globin/Proto"/>
</dbReference>
<dbReference type="EMBL" id="JAGKSB010000009">
    <property type="protein sequence ID" value="MBP3943661.1"/>
    <property type="molecule type" value="Genomic_DNA"/>
</dbReference>
<evidence type="ECO:0000256" key="17">
    <source>
        <dbReference type="ARBA" id="ARBA00030929"/>
    </source>
</evidence>
<dbReference type="PRINTS" id="PR00410">
    <property type="entry name" value="PHEHYDRXLASE"/>
</dbReference>
<dbReference type="Pfam" id="PF00970">
    <property type="entry name" value="FAD_binding_6"/>
    <property type="match status" value="1"/>
</dbReference>
<evidence type="ECO:0000256" key="13">
    <source>
        <dbReference type="ARBA" id="ARBA00023002"/>
    </source>
</evidence>
<comment type="catalytic activity">
    <reaction evidence="19">
        <text>2 nitric oxide + NADH + 2 O2 = 2 nitrate + NAD(+) + H(+)</text>
        <dbReference type="Rhea" id="RHEA:19469"/>
        <dbReference type="ChEBI" id="CHEBI:15378"/>
        <dbReference type="ChEBI" id="CHEBI:15379"/>
        <dbReference type="ChEBI" id="CHEBI:16480"/>
        <dbReference type="ChEBI" id="CHEBI:17632"/>
        <dbReference type="ChEBI" id="CHEBI:57540"/>
        <dbReference type="ChEBI" id="CHEBI:57945"/>
        <dbReference type="EC" id="1.14.12.17"/>
    </reaction>
</comment>
<dbReference type="FunFam" id="1.10.490.10:FF:000003">
    <property type="entry name" value="Flavohemoprotein"/>
    <property type="match status" value="1"/>
</dbReference>
<evidence type="ECO:0000256" key="4">
    <source>
        <dbReference type="ARBA" id="ARBA00008414"/>
    </source>
</evidence>
<dbReference type="Gene3D" id="3.40.50.80">
    <property type="entry name" value="Nucleotide-binding domain of ferredoxin-NADP reductase (FNR) module"/>
    <property type="match status" value="1"/>
</dbReference>
<evidence type="ECO:0000256" key="20">
    <source>
        <dbReference type="ARBA" id="ARBA00049433"/>
    </source>
</evidence>
<evidence type="ECO:0000256" key="11">
    <source>
        <dbReference type="ARBA" id="ARBA00022827"/>
    </source>
</evidence>
<evidence type="ECO:0000256" key="12">
    <source>
        <dbReference type="ARBA" id="ARBA00022857"/>
    </source>
</evidence>
<dbReference type="PANTHER" id="PTHR43396:SF3">
    <property type="entry name" value="FLAVOHEMOPROTEIN"/>
    <property type="match status" value="1"/>
</dbReference>
<dbReference type="EC" id="1.14.12.17" evidence="5"/>
<dbReference type="GO" id="GO:0046872">
    <property type="term" value="F:metal ion binding"/>
    <property type="evidence" value="ECO:0007669"/>
    <property type="project" value="UniProtKB-KW"/>
</dbReference>
<evidence type="ECO:0000256" key="16">
    <source>
        <dbReference type="ARBA" id="ARBA00030024"/>
    </source>
</evidence>
<dbReference type="PANTHER" id="PTHR43396">
    <property type="entry name" value="FLAVOHEMOPROTEIN"/>
    <property type="match status" value="1"/>
</dbReference>
<dbReference type="GO" id="GO:0008941">
    <property type="term" value="F:nitric oxide dioxygenase NAD(P)H activity"/>
    <property type="evidence" value="ECO:0007669"/>
    <property type="project" value="UniProtKB-EC"/>
</dbReference>
<evidence type="ECO:0000259" key="23">
    <source>
        <dbReference type="PROSITE" id="PS51384"/>
    </source>
</evidence>
<name>A0A8T4HG77_9SPHI</name>
<evidence type="ECO:0000313" key="25">
    <source>
        <dbReference type="Proteomes" id="UP000679691"/>
    </source>
</evidence>
<dbReference type="NCBIfam" id="NF009805">
    <property type="entry name" value="PRK13289.1"/>
    <property type="match status" value="1"/>
</dbReference>
<dbReference type="InterPro" id="IPR001709">
    <property type="entry name" value="Flavoprot_Pyr_Nucl_cyt_Rdtase"/>
</dbReference>
<evidence type="ECO:0000256" key="6">
    <source>
        <dbReference type="ARBA" id="ARBA00014637"/>
    </source>
</evidence>
<dbReference type="PROSITE" id="PS51384">
    <property type="entry name" value="FAD_FR"/>
    <property type="match status" value="1"/>
</dbReference>
<dbReference type="Gene3D" id="2.40.30.10">
    <property type="entry name" value="Translation factors"/>
    <property type="match status" value="1"/>
</dbReference>
<dbReference type="Gene3D" id="1.10.490.10">
    <property type="entry name" value="Globins"/>
    <property type="match status" value="1"/>
</dbReference>
<dbReference type="PROSITE" id="PS01033">
    <property type="entry name" value="GLOBIN"/>
    <property type="match status" value="1"/>
</dbReference>
<evidence type="ECO:0000256" key="9">
    <source>
        <dbReference type="ARBA" id="ARBA00022630"/>
    </source>
</evidence>
<organism evidence="24 25">
    <name type="scientific">Rhinopithecimicrobium faecis</name>
    <dbReference type="NCBI Taxonomy" id="2820698"/>
    <lineage>
        <taxon>Bacteria</taxon>
        <taxon>Pseudomonadati</taxon>
        <taxon>Bacteroidota</taxon>
        <taxon>Sphingobacteriia</taxon>
        <taxon>Sphingobacteriales</taxon>
        <taxon>Sphingobacteriaceae</taxon>
        <taxon>Rhinopithecimicrobium</taxon>
    </lineage>
</organism>
<comment type="catalytic activity">
    <reaction evidence="20">
        <text>2 nitric oxide + NADPH + 2 O2 = 2 nitrate + NADP(+) + H(+)</text>
        <dbReference type="Rhea" id="RHEA:19465"/>
        <dbReference type="ChEBI" id="CHEBI:15378"/>
        <dbReference type="ChEBI" id="CHEBI:15379"/>
        <dbReference type="ChEBI" id="CHEBI:16480"/>
        <dbReference type="ChEBI" id="CHEBI:17632"/>
        <dbReference type="ChEBI" id="CHEBI:57783"/>
        <dbReference type="ChEBI" id="CHEBI:58349"/>
        <dbReference type="EC" id="1.14.12.17"/>
    </reaction>
</comment>
<comment type="similarity">
    <text evidence="3">In the C-terminal section; belongs to the flavoprotein pyridine nucleotide cytochrome reductase family.</text>
</comment>
<evidence type="ECO:0000256" key="2">
    <source>
        <dbReference type="ARBA" id="ARBA00001974"/>
    </source>
</evidence>
<comment type="similarity">
    <text evidence="4">Belongs to the globin family. Two-domain flavohemoproteins subfamily.</text>
</comment>
<comment type="cofactor">
    <cofactor evidence="1">
        <name>heme b</name>
        <dbReference type="ChEBI" id="CHEBI:60344"/>
    </cofactor>
</comment>
<dbReference type="FunFam" id="2.40.30.10:FF:000034">
    <property type="entry name" value="Flavohemoprotein"/>
    <property type="match status" value="1"/>
</dbReference>
<dbReference type="SUPFAM" id="SSF63380">
    <property type="entry name" value="Riboflavin synthase domain-like"/>
    <property type="match status" value="1"/>
</dbReference>
<evidence type="ECO:0000256" key="18">
    <source>
        <dbReference type="ARBA" id="ARBA00033187"/>
    </source>
</evidence>
<dbReference type="SUPFAM" id="SSF52343">
    <property type="entry name" value="Ferredoxin reductase-like, C-terminal NADP-linked domain"/>
    <property type="match status" value="1"/>
</dbReference>
<dbReference type="GO" id="GO:0046210">
    <property type="term" value="P:nitric oxide catabolic process"/>
    <property type="evidence" value="ECO:0007669"/>
    <property type="project" value="TreeGrafter"/>
</dbReference>
<comment type="cofactor">
    <cofactor evidence="2">
        <name>FAD</name>
        <dbReference type="ChEBI" id="CHEBI:57692"/>
    </cofactor>
</comment>
<reference evidence="24" key="1">
    <citation type="submission" date="2021-03" db="EMBL/GenBank/DDBJ databases">
        <authorList>
            <person name="Lu T."/>
            <person name="Wang Q."/>
            <person name="Han X."/>
        </authorList>
    </citation>
    <scope>NUCLEOTIDE SEQUENCE</scope>
    <source>
        <strain evidence="24">WQ 2009</strain>
    </source>
</reference>
<keyword evidence="15" id="KW-0520">NAD</keyword>
<keyword evidence="13 24" id="KW-0560">Oxidoreductase</keyword>
<keyword evidence="9" id="KW-0285">Flavoprotein</keyword>
<evidence type="ECO:0000259" key="22">
    <source>
        <dbReference type="PROSITE" id="PS01033"/>
    </source>
</evidence>
<keyword evidence="25" id="KW-1185">Reference proteome</keyword>
<evidence type="ECO:0000256" key="19">
    <source>
        <dbReference type="ARBA" id="ARBA00048649"/>
    </source>
</evidence>
<dbReference type="AlphaFoldDB" id="A0A8T4HG77"/>
<keyword evidence="14" id="KW-0408">Iron</keyword>
<dbReference type="Proteomes" id="UP000679691">
    <property type="component" value="Unassembled WGS sequence"/>
</dbReference>
<keyword evidence="11" id="KW-0274">FAD</keyword>
<dbReference type="InterPro" id="IPR000971">
    <property type="entry name" value="Globin"/>
</dbReference>
<evidence type="ECO:0000256" key="15">
    <source>
        <dbReference type="ARBA" id="ARBA00023027"/>
    </source>
</evidence>
<dbReference type="GO" id="GO:0071949">
    <property type="term" value="F:FAD binding"/>
    <property type="evidence" value="ECO:0007669"/>
    <property type="project" value="TreeGrafter"/>
</dbReference>
<keyword evidence="7 21" id="KW-0349">Heme</keyword>
<dbReference type="InterPro" id="IPR001433">
    <property type="entry name" value="OxRdtase_FAD/NAD-bd"/>
</dbReference>
<dbReference type="Pfam" id="PF00175">
    <property type="entry name" value="NAD_binding_1"/>
    <property type="match status" value="1"/>
</dbReference>
<keyword evidence="10" id="KW-0479">Metal-binding</keyword>
<dbReference type="InterPro" id="IPR039261">
    <property type="entry name" value="FNR_nucleotide-bd"/>
</dbReference>
<dbReference type="InterPro" id="IPR008333">
    <property type="entry name" value="Cbr1-like_FAD-bd_dom"/>
</dbReference>
<dbReference type="Pfam" id="PF00042">
    <property type="entry name" value="Globin"/>
    <property type="match status" value="1"/>
</dbReference>
<evidence type="ECO:0000313" key="24">
    <source>
        <dbReference type="EMBL" id="MBP3943661.1"/>
    </source>
</evidence>